<proteinExistence type="predicted"/>
<evidence type="ECO:0000313" key="4">
    <source>
        <dbReference type="Proteomes" id="UP000542813"/>
    </source>
</evidence>
<comment type="caution">
    <text evidence="3">The sequence shown here is derived from an EMBL/GenBank/DDBJ whole genome shotgun (WGS) entry which is preliminary data.</text>
</comment>
<dbReference type="AlphaFoldDB" id="A0A7W9GUW4"/>
<dbReference type="SUPFAM" id="SSF53092">
    <property type="entry name" value="Creatinase/prolidase N-terminal domain"/>
    <property type="match status" value="1"/>
</dbReference>
<dbReference type="InterPro" id="IPR029149">
    <property type="entry name" value="Creatin/AminoP/Spt16_N"/>
</dbReference>
<dbReference type="Proteomes" id="UP000542813">
    <property type="component" value="Unassembled WGS sequence"/>
</dbReference>
<evidence type="ECO:0000259" key="1">
    <source>
        <dbReference type="Pfam" id="PF00557"/>
    </source>
</evidence>
<dbReference type="Gene3D" id="3.90.230.10">
    <property type="entry name" value="Creatinase/methionine aminopeptidase superfamily"/>
    <property type="match status" value="1"/>
</dbReference>
<dbReference type="InterPro" id="IPR036005">
    <property type="entry name" value="Creatinase/aminopeptidase-like"/>
</dbReference>
<keyword evidence="3" id="KW-0378">Hydrolase</keyword>
<name>A0A7W9GUW4_9ACTN</name>
<dbReference type="EMBL" id="JACHMM010000001">
    <property type="protein sequence ID" value="MBB5790116.1"/>
    <property type="molecule type" value="Genomic_DNA"/>
</dbReference>
<dbReference type="SUPFAM" id="SSF55920">
    <property type="entry name" value="Creatinase/aminopeptidase"/>
    <property type="match status" value="1"/>
</dbReference>
<dbReference type="GO" id="GO:0004177">
    <property type="term" value="F:aminopeptidase activity"/>
    <property type="evidence" value="ECO:0007669"/>
    <property type="project" value="UniProtKB-KW"/>
</dbReference>
<protein>
    <submittedName>
        <fullName evidence="3">Xaa-Pro aminopeptidase</fullName>
    </submittedName>
</protein>
<dbReference type="Gene3D" id="3.40.350.10">
    <property type="entry name" value="Creatinase/prolidase N-terminal domain"/>
    <property type="match status" value="1"/>
</dbReference>
<evidence type="ECO:0000259" key="2">
    <source>
        <dbReference type="Pfam" id="PF01321"/>
    </source>
</evidence>
<dbReference type="InterPro" id="IPR050659">
    <property type="entry name" value="Peptidase_M24B"/>
</dbReference>
<dbReference type="Pfam" id="PF01321">
    <property type="entry name" value="Creatinase_N"/>
    <property type="match status" value="1"/>
</dbReference>
<dbReference type="InterPro" id="IPR000994">
    <property type="entry name" value="Pept_M24"/>
</dbReference>
<dbReference type="InterPro" id="IPR000587">
    <property type="entry name" value="Creatinase_N"/>
</dbReference>
<accession>A0A7W9GUW4</accession>
<dbReference type="PANTHER" id="PTHR46112:SF2">
    <property type="entry name" value="XAA-PRO AMINOPEPTIDASE P-RELATED"/>
    <property type="match status" value="1"/>
</dbReference>
<gene>
    <name evidence="3" type="ORF">HD601_004691</name>
</gene>
<organism evidence="3 4">
    <name type="scientific">Jiangella mangrovi</name>
    <dbReference type="NCBI Taxonomy" id="1524084"/>
    <lineage>
        <taxon>Bacteria</taxon>
        <taxon>Bacillati</taxon>
        <taxon>Actinomycetota</taxon>
        <taxon>Actinomycetes</taxon>
        <taxon>Jiangellales</taxon>
        <taxon>Jiangellaceae</taxon>
        <taxon>Jiangella</taxon>
    </lineage>
</organism>
<reference evidence="3 4" key="1">
    <citation type="submission" date="2020-08" db="EMBL/GenBank/DDBJ databases">
        <title>Sequencing the genomes of 1000 actinobacteria strains.</title>
        <authorList>
            <person name="Klenk H.-P."/>
        </authorList>
    </citation>
    <scope>NUCLEOTIDE SEQUENCE [LARGE SCALE GENOMIC DNA]</scope>
    <source>
        <strain evidence="3 4">DSM 102122</strain>
    </source>
</reference>
<keyword evidence="3" id="KW-0645">Protease</keyword>
<keyword evidence="4" id="KW-1185">Reference proteome</keyword>
<sequence length="405" mass="42975">MPLVADWRRDVDYDEIRRTRRARLSAAMAAAGVDALVLFENANVRFAAGLRPLYAPNFQVRQAVVVTADDPGAVVFVHQDDTPHRRATMHWMDPADIREFPTGVVLEGGGAAGLAPIGDALRQLGFTSGRVGTDIGTPASLANLGALIEGVAAGSTLVDANGLLNQARMVKSPGEVVLMRHASAIVDSAMRRAVATLAPGVRECDVLAEVMHEFYTHNAEVPQCNLIVCTGDNTAPMQRFAGDQMIRYGDLVFMDIGACFNGMFSEETRTVVVGTPNETQREVYRLVHTLHSALISAVRPGVTGEDLQAVAGEVLGGHRFGGNLQKMIIAHGIGVGYAESPYIAPPGRPTPKLVLEEGMMLAIVPTVLVEGVPGGAGVRLEDVVAVSSSGAELLTVHPYDDTLLA</sequence>
<dbReference type="Pfam" id="PF00557">
    <property type="entry name" value="Peptidase_M24"/>
    <property type="match status" value="1"/>
</dbReference>
<evidence type="ECO:0000313" key="3">
    <source>
        <dbReference type="EMBL" id="MBB5790116.1"/>
    </source>
</evidence>
<feature type="domain" description="Creatinase N-terminal" evidence="2">
    <location>
        <begin position="20"/>
        <end position="170"/>
    </location>
</feature>
<feature type="domain" description="Peptidase M24" evidence="1">
    <location>
        <begin position="178"/>
        <end position="387"/>
    </location>
</feature>
<keyword evidence="3" id="KW-0031">Aminopeptidase</keyword>
<dbReference type="RefSeq" id="WP_184825946.1">
    <property type="nucleotide sequence ID" value="NZ_JACHMM010000001.1"/>
</dbReference>
<dbReference type="PANTHER" id="PTHR46112">
    <property type="entry name" value="AMINOPEPTIDASE"/>
    <property type="match status" value="1"/>
</dbReference>